<evidence type="ECO:0000313" key="2">
    <source>
        <dbReference type="Proteomes" id="UP000639606"/>
    </source>
</evidence>
<dbReference type="AlphaFoldDB" id="A0A918EGF9"/>
<name>A0A918EGF9_9PSEU</name>
<accession>A0A918EGF9</accession>
<reference evidence="1" key="2">
    <citation type="submission" date="2020-09" db="EMBL/GenBank/DDBJ databases">
        <authorList>
            <person name="Sun Q."/>
            <person name="Ohkuma M."/>
        </authorList>
    </citation>
    <scope>NUCLEOTIDE SEQUENCE</scope>
    <source>
        <strain evidence="1">JCM 3313</strain>
    </source>
</reference>
<dbReference type="EMBL" id="BMRG01000010">
    <property type="protein sequence ID" value="GGP68424.1"/>
    <property type="molecule type" value="Genomic_DNA"/>
</dbReference>
<gene>
    <name evidence="1" type="ORF">GCM10010185_46580</name>
</gene>
<proteinExistence type="predicted"/>
<comment type="caution">
    <text evidence="1">The sequence shown here is derived from an EMBL/GenBank/DDBJ whole genome shotgun (WGS) entry which is preliminary data.</text>
</comment>
<keyword evidence="2" id="KW-1185">Reference proteome</keyword>
<organism evidence="1 2">
    <name type="scientific">Saccharothrix coeruleofusca</name>
    <dbReference type="NCBI Taxonomy" id="33919"/>
    <lineage>
        <taxon>Bacteria</taxon>
        <taxon>Bacillati</taxon>
        <taxon>Actinomycetota</taxon>
        <taxon>Actinomycetes</taxon>
        <taxon>Pseudonocardiales</taxon>
        <taxon>Pseudonocardiaceae</taxon>
        <taxon>Saccharothrix</taxon>
    </lineage>
</organism>
<sequence>MVPCAEAVGVQTNMQASVLTISAMMAGRLATDPEVLRIRMNGPPLFGCLSGGNRYWERSQRIVSLYVTLRNFNETLSDGYELFRASSGNRPPSLLRQAAELRRSRTAREVEEQV</sequence>
<evidence type="ECO:0000313" key="1">
    <source>
        <dbReference type="EMBL" id="GGP68424.1"/>
    </source>
</evidence>
<protein>
    <submittedName>
        <fullName evidence="1">Uncharacterized protein</fullName>
    </submittedName>
</protein>
<reference evidence="1" key="1">
    <citation type="journal article" date="2014" name="Int. J. Syst. Evol. Microbiol.">
        <title>Complete genome sequence of Corynebacterium casei LMG S-19264T (=DSM 44701T), isolated from a smear-ripened cheese.</title>
        <authorList>
            <consortium name="US DOE Joint Genome Institute (JGI-PGF)"/>
            <person name="Walter F."/>
            <person name="Albersmeier A."/>
            <person name="Kalinowski J."/>
            <person name="Ruckert C."/>
        </authorList>
    </citation>
    <scope>NUCLEOTIDE SEQUENCE</scope>
    <source>
        <strain evidence="1">JCM 3313</strain>
    </source>
</reference>
<dbReference type="Proteomes" id="UP000639606">
    <property type="component" value="Unassembled WGS sequence"/>
</dbReference>